<feature type="chain" id="PRO_5045785963" description="Cholesterol esterase" evidence="1">
    <location>
        <begin position="33"/>
        <end position="218"/>
    </location>
</feature>
<keyword evidence="3" id="KW-1185">Reference proteome</keyword>
<organism evidence="2 3">
    <name type="scientific">Nonomuraea rosea</name>
    <dbReference type="NCBI Taxonomy" id="638574"/>
    <lineage>
        <taxon>Bacteria</taxon>
        <taxon>Bacillati</taxon>
        <taxon>Actinomycetota</taxon>
        <taxon>Actinomycetes</taxon>
        <taxon>Streptosporangiales</taxon>
        <taxon>Streptosporangiaceae</taxon>
        <taxon>Nonomuraea</taxon>
    </lineage>
</organism>
<sequence length="218" mass="21913">MSKVIQRFTPPRTAFAAVAAGALMTLTLSSAAAGFDAKAQAPTWTVPMSGIATGTGQISAQVVQAGWFMSCNTVEAKVSARRGTGLPGEGVIAITGITFAPVGATCAAPFGATLDVTADVLPLKFNATAFDAATGKVAGRVSGISVGVESSDGCVLTATGQADATYDNSSGAILVEDTDHVRIATVNARCIADGLKVGHNVIVEGRFDLAPRGVITSP</sequence>
<proteinExistence type="predicted"/>
<dbReference type="EMBL" id="BAABDQ010000041">
    <property type="protein sequence ID" value="GAA3605720.1"/>
    <property type="molecule type" value="Genomic_DNA"/>
</dbReference>
<keyword evidence="1" id="KW-0732">Signal</keyword>
<gene>
    <name evidence="2" type="ORF">GCM10022419_108160</name>
</gene>
<feature type="signal peptide" evidence="1">
    <location>
        <begin position="1"/>
        <end position="32"/>
    </location>
</feature>
<reference evidence="3" key="1">
    <citation type="journal article" date="2019" name="Int. J. Syst. Evol. Microbiol.">
        <title>The Global Catalogue of Microorganisms (GCM) 10K type strain sequencing project: providing services to taxonomists for standard genome sequencing and annotation.</title>
        <authorList>
            <consortium name="The Broad Institute Genomics Platform"/>
            <consortium name="The Broad Institute Genome Sequencing Center for Infectious Disease"/>
            <person name="Wu L."/>
            <person name="Ma J."/>
        </authorList>
    </citation>
    <scope>NUCLEOTIDE SEQUENCE [LARGE SCALE GENOMIC DNA]</scope>
    <source>
        <strain evidence="3">JCM 17326</strain>
    </source>
</reference>
<evidence type="ECO:0000256" key="1">
    <source>
        <dbReference type="SAM" id="SignalP"/>
    </source>
</evidence>
<name>A0ABP6ZD11_9ACTN</name>
<evidence type="ECO:0000313" key="2">
    <source>
        <dbReference type="EMBL" id="GAA3605720.1"/>
    </source>
</evidence>
<comment type="caution">
    <text evidence="2">The sequence shown here is derived from an EMBL/GenBank/DDBJ whole genome shotgun (WGS) entry which is preliminary data.</text>
</comment>
<dbReference type="RefSeq" id="WP_345574484.1">
    <property type="nucleotide sequence ID" value="NZ_BAABDQ010000041.1"/>
</dbReference>
<dbReference type="Proteomes" id="UP001500630">
    <property type="component" value="Unassembled WGS sequence"/>
</dbReference>
<protein>
    <recommendedName>
        <fullName evidence="4">Cholesterol esterase</fullName>
    </recommendedName>
</protein>
<evidence type="ECO:0008006" key="4">
    <source>
        <dbReference type="Google" id="ProtNLM"/>
    </source>
</evidence>
<accession>A0ABP6ZD11</accession>
<evidence type="ECO:0000313" key="3">
    <source>
        <dbReference type="Proteomes" id="UP001500630"/>
    </source>
</evidence>